<dbReference type="AlphaFoldDB" id="A0A0A3HQ65"/>
<proteinExistence type="predicted"/>
<keyword evidence="3" id="KW-1185">Reference proteome</keyword>
<evidence type="ECO:0000256" key="1">
    <source>
        <dbReference type="SAM" id="Phobius"/>
    </source>
</evidence>
<dbReference type="RefSeq" id="WP_036201818.1">
    <property type="nucleotide sequence ID" value="NZ_JPVO01000054.1"/>
</dbReference>
<keyword evidence="1" id="KW-1133">Transmembrane helix</keyword>
<comment type="caution">
    <text evidence="2">The sequence shown here is derived from an EMBL/GenBank/DDBJ whole genome shotgun (WGS) entry which is preliminary data.</text>
</comment>
<keyword evidence="1" id="KW-0812">Transmembrane</keyword>
<accession>A0A0A3HQ65</accession>
<feature type="transmembrane region" description="Helical" evidence="1">
    <location>
        <begin position="6"/>
        <end position="30"/>
    </location>
</feature>
<dbReference type="STRING" id="1384057.CD33_15750"/>
<dbReference type="OrthoDB" id="2739584at2"/>
<dbReference type="EMBL" id="JPVO01000054">
    <property type="protein sequence ID" value="KGR74549.1"/>
    <property type="molecule type" value="Genomic_DNA"/>
</dbReference>
<protein>
    <submittedName>
        <fullName evidence="2">Uncharacterized protein</fullName>
    </submittedName>
</protein>
<dbReference type="Proteomes" id="UP000030408">
    <property type="component" value="Unassembled WGS sequence"/>
</dbReference>
<dbReference type="eggNOG" id="ENOG5030C12">
    <property type="taxonomic scope" value="Bacteria"/>
</dbReference>
<name>A0A0A3HQ65_9BACL</name>
<keyword evidence="1" id="KW-0472">Membrane</keyword>
<reference evidence="2 3" key="1">
    <citation type="submission" date="2014-02" db="EMBL/GenBank/DDBJ databases">
        <title>Draft genome sequence of Lysinibacillus sinduriensis JCM 15800.</title>
        <authorList>
            <person name="Zhang F."/>
            <person name="Wang G."/>
            <person name="Zhang L."/>
        </authorList>
    </citation>
    <scope>NUCLEOTIDE SEQUENCE [LARGE SCALE GENOMIC DNA]</scope>
    <source>
        <strain evidence="2 3">JCM 15800</strain>
    </source>
</reference>
<evidence type="ECO:0000313" key="3">
    <source>
        <dbReference type="Proteomes" id="UP000030408"/>
    </source>
</evidence>
<organism evidence="2 3">
    <name type="scientific">Ureibacillus sinduriensis BLB-1 = JCM 15800</name>
    <dbReference type="NCBI Taxonomy" id="1384057"/>
    <lineage>
        <taxon>Bacteria</taxon>
        <taxon>Bacillati</taxon>
        <taxon>Bacillota</taxon>
        <taxon>Bacilli</taxon>
        <taxon>Bacillales</taxon>
        <taxon>Caryophanaceae</taxon>
        <taxon>Ureibacillus</taxon>
    </lineage>
</organism>
<sequence>MGNSGRGWVIIGIFMIVIGIIFAGITSFFLENKIDQLEQACEKEGGKAKIQKSGFIITTSFEYECEK</sequence>
<evidence type="ECO:0000313" key="2">
    <source>
        <dbReference type="EMBL" id="KGR74549.1"/>
    </source>
</evidence>
<gene>
    <name evidence="2" type="ORF">CD33_15750</name>
</gene>